<dbReference type="SUPFAM" id="SSF52821">
    <property type="entry name" value="Rhodanese/Cell cycle control phosphatase"/>
    <property type="match status" value="1"/>
</dbReference>
<evidence type="ECO:0000313" key="2">
    <source>
        <dbReference type="EMBL" id="MWV43056.1"/>
    </source>
</evidence>
<sequence length="129" mass="14768">MWWILIAVLAAGGAAWWFVREFSPVNGLTFVNPEELRGPERKGYELQMLDVRDSVDYMKYHVPGSINISMGRLPFVHQTQLASEEPVLILAENYRQTKRAARMLKRYGFMRIYAPQNGKEALGCGICCQ</sequence>
<comment type="caution">
    <text evidence="2">The sequence shown here is derived from an EMBL/GenBank/DDBJ whole genome shotgun (WGS) entry which is preliminary data.</text>
</comment>
<dbReference type="PROSITE" id="PS50206">
    <property type="entry name" value="RHODANESE_3"/>
    <property type="match status" value="1"/>
</dbReference>
<reference evidence="2 3" key="1">
    <citation type="submission" date="2019-12" db="EMBL/GenBank/DDBJ databases">
        <title>Paenibacillus sp. nov., an endophytic bacterium isolated from the stem of Dendrobium.</title>
        <authorList>
            <person name="Zhao R."/>
        </authorList>
    </citation>
    <scope>NUCLEOTIDE SEQUENCE [LARGE SCALE GENOMIC DNA]</scope>
    <source>
        <strain evidence="2 3">HJL G12</strain>
    </source>
</reference>
<accession>A0A7X3LEZ0</accession>
<dbReference type="InterPro" id="IPR001763">
    <property type="entry name" value="Rhodanese-like_dom"/>
</dbReference>
<dbReference type="Pfam" id="PF00581">
    <property type="entry name" value="Rhodanese"/>
    <property type="match status" value="1"/>
</dbReference>
<protein>
    <submittedName>
        <fullName evidence="2">Rhodanese-like domain-containing protein</fullName>
    </submittedName>
</protein>
<dbReference type="EMBL" id="WUBI01000001">
    <property type="protein sequence ID" value="MWV43056.1"/>
    <property type="molecule type" value="Genomic_DNA"/>
</dbReference>
<dbReference type="Proteomes" id="UP000460318">
    <property type="component" value="Unassembled WGS sequence"/>
</dbReference>
<evidence type="ECO:0000313" key="3">
    <source>
        <dbReference type="Proteomes" id="UP000460318"/>
    </source>
</evidence>
<proteinExistence type="predicted"/>
<keyword evidence="3" id="KW-1185">Reference proteome</keyword>
<evidence type="ECO:0000259" key="1">
    <source>
        <dbReference type="PROSITE" id="PS50206"/>
    </source>
</evidence>
<dbReference type="RefSeq" id="WP_160496604.1">
    <property type="nucleotide sequence ID" value="NZ_WUBI01000001.1"/>
</dbReference>
<dbReference type="CDD" id="cd00158">
    <property type="entry name" value="RHOD"/>
    <property type="match status" value="1"/>
</dbReference>
<dbReference type="AlphaFoldDB" id="A0A7X3LEZ0"/>
<dbReference type="InterPro" id="IPR036873">
    <property type="entry name" value="Rhodanese-like_dom_sf"/>
</dbReference>
<name>A0A7X3LEZ0_9BACL</name>
<gene>
    <name evidence="2" type="ORF">GRF59_05385</name>
</gene>
<organism evidence="2 3">
    <name type="scientific">Paenibacillus dendrobii</name>
    <dbReference type="NCBI Taxonomy" id="2691084"/>
    <lineage>
        <taxon>Bacteria</taxon>
        <taxon>Bacillati</taxon>
        <taxon>Bacillota</taxon>
        <taxon>Bacilli</taxon>
        <taxon>Bacillales</taxon>
        <taxon>Paenibacillaceae</taxon>
        <taxon>Paenibacillus</taxon>
    </lineage>
</organism>
<feature type="domain" description="Rhodanese" evidence="1">
    <location>
        <begin position="42"/>
        <end position="109"/>
    </location>
</feature>
<dbReference type="Gene3D" id="3.40.250.10">
    <property type="entry name" value="Rhodanese-like domain"/>
    <property type="match status" value="1"/>
</dbReference>